<dbReference type="Gene3D" id="1.10.1200.120">
    <property type="entry name" value="Large-conductance mechanosensitive channel, MscL, domain 1"/>
    <property type="match status" value="1"/>
</dbReference>
<name>A0A1G8HEI0_9CLOT</name>
<keyword evidence="8 10" id="KW-0472">Membrane</keyword>
<evidence type="ECO:0000256" key="9">
    <source>
        <dbReference type="ARBA" id="ARBA00023303"/>
    </source>
</evidence>
<dbReference type="PRINTS" id="PR01264">
    <property type="entry name" value="MECHCHANNEL"/>
</dbReference>
<dbReference type="InterPro" id="IPR019823">
    <property type="entry name" value="Mechanosensitive_channel_CS"/>
</dbReference>
<feature type="transmembrane region" description="Helical" evidence="10">
    <location>
        <begin position="68"/>
        <end position="90"/>
    </location>
</feature>
<protein>
    <recommendedName>
        <fullName evidence="10">Large-conductance mechanosensitive channel</fullName>
    </recommendedName>
</protein>
<dbReference type="InterPro" id="IPR037673">
    <property type="entry name" value="MSC/AndL"/>
</dbReference>
<evidence type="ECO:0000256" key="4">
    <source>
        <dbReference type="ARBA" id="ARBA00022475"/>
    </source>
</evidence>
<comment type="function">
    <text evidence="10">Channel that opens in response to stretch forces in the membrane lipid bilayer. May participate in the regulation of osmotic pressure changes within the cell.</text>
</comment>
<dbReference type="Pfam" id="PF01741">
    <property type="entry name" value="MscL"/>
    <property type="match status" value="1"/>
</dbReference>
<evidence type="ECO:0000256" key="1">
    <source>
        <dbReference type="ARBA" id="ARBA00004651"/>
    </source>
</evidence>
<dbReference type="RefSeq" id="WP_031573796.1">
    <property type="nucleotide sequence ID" value="NZ_DAMAXS010000075.1"/>
</dbReference>
<dbReference type="PANTHER" id="PTHR30266">
    <property type="entry name" value="MECHANOSENSITIVE CHANNEL MSCL"/>
    <property type="match status" value="1"/>
</dbReference>
<dbReference type="InterPro" id="IPR036019">
    <property type="entry name" value="MscL_channel"/>
</dbReference>
<accession>A0A1G8HEI0</accession>
<dbReference type="NCBIfam" id="TIGR00220">
    <property type="entry name" value="mscL"/>
    <property type="match status" value="1"/>
</dbReference>
<keyword evidence="4 10" id="KW-1003">Cell membrane</keyword>
<dbReference type="GO" id="GO:0005886">
    <property type="term" value="C:plasma membrane"/>
    <property type="evidence" value="ECO:0007669"/>
    <property type="project" value="UniProtKB-SubCell"/>
</dbReference>
<comment type="similarity">
    <text evidence="2 10">Belongs to the MscL family.</text>
</comment>
<dbReference type="PROSITE" id="PS01327">
    <property type="entry name" value="MSCL"/>
    <property type="match status" value="1"/>
</dbReference>
<proteinExistence type="inferred from homology"/>
<evidence type="ECO:0000256" key="6">
    <source>
        <dbReference type="ARBA" id="ARBA00022989"/>
    </source>
</evidence>
<comment type="subunit">
    <text evidence="10">Homopentamer.</text>
</comment>
<evidence type="ECO:0000256" key="8">
    <source>
        <dbReference type="ARBA" id="ARBA00023136"/>
    </source>
</evidence>
<evidence type="ECO:0000313" key="12">
    <source>
        <dbReference type="Proteomes" id="UP000183255"/>
    </source>
</evidence>
<evidence type="ECO:0000256" key="10">
    <source>
        <dbReference type="HAMAP-Rule" id="MF_00115"/>
    </source>
</evidence>
<dbReference type="PANTHER" id="PTHR30266:SF2">
    <property type="entry name" value="LARGE-CONDUCTANCE MECHANOSENSITIVE CHANNEL"/>
    <property type="match status" value="1"/>
</dbReference>
<dbReference type="EMBL" id="FNDZ01000001">
    <property type="protein sequence ID" value="SDI05097.1"/>
    <property type="molecule type" value="Genomic_DNA"/>
</dbReference>
<evidence type="ECO:0000256" key="3">
    <source>
        <dbReference type="ARBA" id="ARBA00022448"/>
    </source>
</evidence>
<evidence type="ECO:0000256" key="2">
    <source>
        <dbReference type="ARBA" id="ARBA00007254"/>
    </source>
</evidence>
<keyword evidence="5 10" id="KW-0812">Transmembrane</keyword>
<evidence type="ECO:0000256" key="7">
    <source>
        <dbReference type="ARBA" id="ARBA00023065"/>
    </source>
</evidence>
<keyword evidence="9 10" id="KW-0407">Ion channel</keyword>
<dbReference type="AlphaFoldDB" id="A0A1G8HEI0"/>
<gene>
    <name evidence="10" type="primary">mscL</name>
    <name evidence="11" type="ORF">SAMN05421804_101560</name>
</gene>
<reference evidence="11 12" key="1">
    <citation type="submission" date="2016-10" db="EMBL/GenBank/DDBJ databases">
        <authorList>
            <person name="de Groot N.N."/>
        </authorList>
    </citation>
    <scope>NUCLEOTIDE SEQUENCE [LARGE SCALE GENOMIC DNA]</scope>
    <source>
        <strain evidence="11 12">CGMCC 1.5058</strain>
    </source>
</reference>
<sequence length="128" mass="13815">MKNFLKEFKAFAVKGNVVDLAVAVIIGGAFGAIVTSFVNDLIMPLIGALFAVPDFSTLAFTVNGTPIMIGLFIQAVVNFLIVALSIFMMVKALNSFKKKEESAPAAPPAPSKEELLLTEIRDLLKERK</sequence>
<keyword evidence="6 10" id="KW-1133">Transmembrane helix</keyword>
<dbReference type="Proteomes" id="UP000183255">
    <property type="component" value="Unassembled WGS sequence"/>
</dbReference>
<keyword evidence="7 10" id="KW-0406">Ion transport</keyword>
<dbReference type="HAMAP" id="MF_00115">
    <property type="entry name" value="MscL"/>
    <property type="match status" value="1"/>
</dbReference>
<dbReference type="InterPro" id="IPR001185">
    <property type="entry name" value="MS_channel"/>
</dbReference>
<comment type="subcellular location">
    <subcellularLocation>
        <location evidence="1 10">Cell membrane</location>
        <topology evidence="1 10">Multi-pass membrane protein</topology>
    </subcellularLocation>
</comment>
<dbReference type="NCBIfam" id="NF001843">
    <property type="entry name" value="PRK00567.1-4"/>
    <property type="match status" value="1"/>
</dbReference>
<evidence type="ECO:0000313" key="11">
    <source>
        <dbReference type="EMBL" id="SDI05097.1"/>
    </source>
</evidence>
<evidence type="ECO:0000256" key="5">
    <source>
        <dbReference type="ARBA" id="ARBA00022692"/>
    </source>
</evidence>
<dbReference type="SUPFAM" id="SSF81330">
    <property type="entry name" value="Gated mechanosensitive channel"/>
    <property type="match status" value="1"/>
</dbReference>
<dbReference type="GO" id="GO:0008381">
    <property type="term" value="F:mechanosensitive monoatomic ion channel activity"/>
    <property type="evidence" value="ECO:0007669"/>
    <property type="project" value="UniProtKB-UniRule"/>
</dbReference>
<organism evidence="11 12">
    <name type="scientific">Proteiniclasticum ruminis</name>
    <dbReference type="NCBI Taxonomy" id="398199"/>
    <lineage>
        <taxon>Bacteria</taxon>
        <taxon>Bacillati</taxon>
        <taxon>Bacillota</taxon>
        <taxon>Clostridia</taxon>
        <taxon>Eubacteriales</taxon>
        <taxon>Clostridiaceae</taxon>
        <taxon>Proteiniclasticum</taxon>
    </lineage>
</organism>
<keyword evidence="3 10" id="KW-0813">Transport</keyword>
<feature type="transmembrane region" description="Helical" evidence="10">
    <location>
        <begin position="20"/>
        <end position="38"/>
    </location>
</feature>